<dbReference type="EMBL" id="JABFTX010000001">
    <property type="protein sequence ID" value="MCE8002714.1"/>
    <property type="molecule type" value="Genomic_DNA"/>
</dbReference>
<dbReference type="RefSeq" id="WP_234269473.1">
    <property type="nucleotide sequence ID" value="NZ_JABFTX010000001.1"/>
</dbReference>
<gene>
    <name evidence="1" type="ORF">HOP53_07685</name>
</gene>
<accession>A0ABS9A1L2</accession>
<evidence type="ECO:0000313" key="1">
    <source>
        <dbReference type="EMBL" id="MCE8002714.1"/>
    </source>
</evidence>
<dbReference type="Proteomes" id="UP001320168">
    <property type="component" value="Unassembled WGS sequence"/>
</dbReference>
<sequence>MKRIEFDPYQWAREGYCEDPHQNPGELIRSCVSQVEQLRLENPRNREIAQRAVDFANLVAGIVDTWPGSDDEEQNEKVRKTIVGAYLMGLEAASLAVDTRTMGTSVEEAIEKLKKEGLRAAAKAAADARHNKPGGSRELKEKIRAIWATGKYSSRDICAEEEWAALGYKSFAAARKALRNTKDPT</sequence>
<keyword evidence="2" id="KW-1185">Reference proteome</keyword>
<name>A0ABS9A1L2_9GAMM</name>
<comment type="caution">
    <text evidence="1">The sequence shown here is derived from an EMBL/GenBank/DDBJ whole genome shotgun (WGS) entry which is preliminary data.</text>
</comment>
<protein>
    <submittedName>
        <fullName evidence="1">Uncharacterized protein</fullName>
    </submittedName>
</protein>
<organism evidence="1 2">
    <name type="scientific">Billgrantia ethanolica</name>
    <dbReference type="NCBI Taxonomy" id="2733486"/>
    <lineage>
        <taxon>Bacteria</taxon>
        <taxon>Pseudomonadati</taxon>
        <taxon>Pseudomonadota</taxon>
        <taxon>Gammaproteobacteria</taxon>
        <taxon>Oceanospirillales</taxon>
        <taxon>Halomonadaceae</taxon>
        <taxon>Billgrantia</taxon>
    </lineage>
</organism>
<evidence type="ECO:0000313" key="2">
    <source>
        <dbReference type="Proteomes" id="UP001320168"/>
    </source>
</evidence>
<reference evidence="1 2" key="1">
    <citation type="journal article" date="2021" name="Front. Microbiol.">
        <title>Aerobic Denitrification and Heterotrophic Sulfur Oxidation in the Genus Halomonas Revealed by Six Novel Species Characterizations and Genome-Based Analysis.</title>
        <authorList>
            <person name="Wang L."/>
            <person name="Shao Z."/>
        </authorList>
    </citation>
    <scope>NUCLEOTIDE SEQUENCE [LARGE SCALE GENOMIC DNA]</scope>
    <source>
        <strain evidence="1 2">MCCC 1A11081</strain>
    </source>
</reference>
<proteinExistence type="predicted"/>